<evidence type="ECO:0000256" key="2">
    <source>
        <dbReference type="ARBA" id="ARBA00023043"/>
    </source>
</evidence>
<feature type="domain" description="C2H2-type" evidence="5">
    <location>
        <begin position="782"/>
        <end position="810"/>
    </location>
</feature>
<dbReference type="PROSITE" id="PS50157">
    <property type="entry name" value="ZINC_FINGER_C2H2_2"/>
    <property type="match status" value="5"/>
</dbReference>
<keyword evidence="1" id="KW-0677">Repeat</keyword>
<dbReference type="Gene3D" id="3.30.160.60">
    <property type="entry name" value="Classic Zinc Finger"/>
    <property type="match status" value="3"/>
</dbReference>
<keyword evidence="2 3" id="KW-0040">ANK repeat</keyword>
<evidence type="ECO:0000256" key="4">
    <source>
        <dbReference type="PROSITE-ProRule" id="PRU00042"/>
    </source>
</evidence>
<feature type="domain" description="C2H2-type" evidence="5">
    <location>
        <begin position="840"/>
        <end position="868"/>
    </location>
</feature>
<feature type="domain" description="C2H2-type" evidence="5">
    <location>
        <begin position="726"/>
        <end position="749"/>
    </location>
</feature>
<evidence type="ECO:0000313" key="6">
    <source>
        <dbReference type="EMBL" id="CAB0032065.1"/>
    </source>
</evidence>
<evidence type="ECO:0000256" key="1">
    <source>
        <dbReference type="ARBA" id="ARBA00022737"/>
    </source>
</evidence>
<evidence type="ECO:0000259" key="5">
    <source>
        <dbReference type="PROSITE" id="PS50157"/>
    </source>
</evidence>
<dbReference type="PROSITE" id="PS50297">
    <property type="entry name" value="ANK_REP_REGION"/>
    <property type="match status" value="3"/>
</dbReference>
<dbReference type="InterPro" id="IPR036236">
    <property type="entry name" value="Znf_C2H2_sf"/>
</dbReference>
<dbReference type="InterPro" id="IPR036770">
    <property type="entry name" value="Ankyrin_rpt-contain_sf"/>
</dbReference>
<feature type="repeat" description="ANK" evidence="3">
    <location>
        <begin position="182"/>
        <end position="216"/>
    </location>
</feature>
<keyword evidence="4" id="KW-0862">Zinc</keyword>
<keyword evidence="4" id="KW-0863">Zinc-finger</keyword>
<feature type="domain" description="C2H2-type" evidence="5">
    <location>
        <begin position="754"/>
        <end position="782"/>
    </location>
</feature>
<sequence length="875" mass="99920">MSLIFIDERLRELEQHERLEILKGMHDKVDFEDAKRRLKFLRQIEPLIGNWSSQLPDLREVFSVEELELLLSDAVQFEMIEEFDPADVGKIFVEFVIRTGFKATPRHELCEYTPLHMSSRRVREDWDWMVHELFKIYDRFDWNYPNPIYPSHYHVACMAGLVDVVKKFIEHGDESARVVAEQGGSPLCITLDHGKNKMEMVKLLLTNGADPNVVDADGSTPLHVICRRKREENLVLHYFDLCAELGLEVWIQPRDNSGDTPLHLALKCADERAAGALLSFKADPNAINDEGMTPLHCICDLKHDFLMDWFLSTAELHSINKVDIDVEDNYGRTPLQWSVAYLKPRAVKALLKHGADLSKFVFPTSSYFATKIHLGLDCGMRLAANAMLTLEHLKQSGYELSLAELKMVIKLFKKHGLYEKSGTHLKKCLVEDRLLADTTQLLELLPNLTLFDLILMRPNQAAKRLTIEDYHRFAWENQFYDQVPGKYLKACAAHVCEKLSRVFFLRCAEYFLWELTLKKMPIHCCEMIIDNNGLASIQEMWNVCLAADHENKPSKKRKNSLTKSIHLQTASAAQVERGGHPRTNKRFSPGKTSEWKIISDCFSSFLTRDNLKTSANESGYKSDHLLPRSIRTQTHRRIRAQAAEQTSCLSNALPRFLSDIEKVSDAVKMVKKEPSEVSFDECGVGIMNEPTDHKNVQVLPFRDNLRFPSERYLETHILSKHSGIKFTCDTCGKEYSSKSEIKSHINALHNKILHACNICGKKFMHKTTIRMHIDSVHKGIKHKCDTCGKIYTNKPNLHAHITQAHKNKKTSHGCGICGKTFTHRASLKLHISSRHEGVKHKCGTCGSTFTTKPSLQKHIDALHNGIGPKSNENEK</sequence>
<dbReference type="Proteomes" id="UP000479190">
    <property type="component" value="Unassembled WGS sequence"/>
</dbReference>
<feature type="repeat" description="ANK" evidence="3">
    <location>
        <begin position="330"/>
        <end position="358"/>
    </location>
</feature>
<dbReference type="SUPFAM" id="SSF48403">
    <property type="entry name" value="Ankyrin repeat"/>
    <property type="match status" value="1"/>
</dbReference>
<feature type="domain" description="C2H2-type" evidence="5">
    <location>
        <begin position="812"/>
        <end position="840"/>
    </location>
</feature>
<dbReference type="InterPro" id="IPR013087">
    <property type="entry name" value="Znf_C2H2_type"/>
</dbReference>
<dbReference type="SUPFAM" id="SSF57667">
    <property type="entry name" value="beta-beta-alpha zinc fingers"/>
    <property type="match status" value="3"/>
</dbReference>
<dbReference type="EMBL" id="CADCXV010000663">
    <property type="protein sequence ID" value="CAB0032065.1"/>
    <property type="molecule type" value="Genomic_DNA"/>
</dbReference>
<feature type="repeat" description="ANK" evidence="3">
    <location>
        <begin position="257"/>
        <end position="289"/>
    </location>
</feature>
<dbReference type="PANTHER" id="PTHR24126:SF14">
    <property type="entry name" value="ANK_REP_REGION DOMAIN-CONTAINING PROTEIN"/>
    <property type="match status" value="1"/>
</dbReference>
<dbReference type="AlphaFoldDB" id="A0A6H5I486"/>
<dbReference type="OrthoDB" id="539213at2759"/>
<organism evidence="6 7">
    <name type="scientific">Trichogramma brassicae</name>
    <dbReference type="NCBI Taxonomy" id="86971"/>
    <lineage>
        <taxon>Eukaryota</taxon>
        <taxon>Metazoa</taxon>
        <taxon>Ecdysozoa</taxon>
        <taxon>Arthropoda</taxon>
        <taxon>Hexapoda</taxon>
        <taxon>Insecta</taxon>
        <taxon>Pterygota</taxon>
        <taxon>Neoptera</taxon>
        <taxon>Endopterygota</taxon>
        <taxon>Hymenoptera</taxon>
        <taxon>Apocrita</taxon>
        <taxon>Proctotrupomorpha</taxon>
        <taxon>Chalcidoidea</taxon>
        <taxon>Trichogrammatidae</taxon>
        <taxon>Trichogramma</taxon>
    </lineage>
</organism>
<accession>A0A6H5I486</accession>
<keyword evidence="7" id="KW-1185">Reference proteome</keyword>
<keyword evidence="4" id="KW-0479">Metal-binding</keyword>
<dbReference type="SMART" id="SM00355">
    <property type="entry name" value="ZnF_C2H2"/>
    <property type="match status" value="5"/>
</dbReference>
<dbReference type="Pfam" id="PF12796">
    <property type="entry name" value="Ank_2"/>
    <property type="match status" value="1"/>
</dbReference>
<dbReference type="GO" id="GO:0008270">
    <property type="term" value="F:zinc ion binding"/>
    <property type="evidence" value="ECO:0007669"/>
    <property type="project" value="UniProtKB-KW"/>
</dbReference>
<dbReference type="SMART" id="SM00248">
    <property type="entry name" value="ANK"/>
    <property type="match status" value="6"/>
</dbReference>
<dbReference type="PROSITE" id="PS50088">
    <property type="entry name" value="ANK_REPEAT"/>
    <property type="match status" value="3"/>
</dbReference>
<protein>
    <recommendedName>
        <fullName evidence="5">C2H2-type domain-containing protein</fullName>
    </recommendedName>
</protein>
<evidence type="ECO:0000256" key="3">
    <source>
        <dbReference type="PROSITE-ProRule" id="PRU00023"/>
    </source>
</evidence>
<dbReference type="PANTHER" id="PTHR24126">
    <property type="entry name" value="ANKYRIN REPEAT, PH AND SEC7 DOMAIN CONTAINING PROTEIN SECG-RELATED"/>
    <property type="match status" value="1"/>
</dbReference>
<dbReference type="PROSITE" id="PS00028">
    <property type="entry name" value="ZINC_FINGER_C2H2_1"/>
    <property type="match status" value="5"/>
</dbReference>
<evidence type="ECO:0000313" key="7">
    <source>
        <dbReference type="Proteomes" id="UP000479190"/>
    </source>
</evidence>
<dbReference type="InterPro" id="IPR002110">
    <property type="entry name" value="Ankyrin_rpt"/>
</dbReference>
<reference evidence="6 7" key="1">
    <citation type="submission" date="2020-02" db="EMBL/GenBank/DDBJ databases">
        <authorList>
            <person name="Ferguson B K."/>
        </authorList>
    </citation>
    <scope>NUCLEOTIDE SEQUENCE [LARGE SCALE GENOMIC DNA]</scope>
</reference>
<gene>
    <name evidence="6" type="ORF">TBRA_LOCUS4016</name>
</gene>
<name>A0A6H5I486_9HYME</name>
<dbReference type="Pfam" id="PF00096">
    <property type="entry name" value="zf-C2H2"/>
    <property type="match status" value="4"/>
</dbReference>
<dbReference type="Gene3D" id="1.25.40.20">
    <property type="entry name" value="Ankyrin repeat-containing domain"/>
    <property type="match status" value="2"/>
</dbReference>
<proteinExistence type="predicted"/>